<keyword evidence="17" id="KW-1185">Reference proteome</keyword>
<dbReference type="Pfam" id="PF08544">
    <property type="entry name" value="GHMP_kinases_C"/>
    <property type="match status" value="1"/>
</dbReference>
<dbReference type="InterPro" id="IPR006204">
    <property type="entry name" value="GHMP_kinase_N_dom"/>
</dbReference>
<evidence type="ECO:0000256" key="8">
    <source>
        <dbReference type="ARBA" id="ARBA00022741"/>
    </source>
</evidence>
<dbReference type="InterPro" id="IPR006203">
    <property type="entry name" value="GHMP_knse_ATP-bd_CS"/>
</dbReference>
<evidence type="ECO:0000313" key="17">
    <source>
        <dbReference type="Proteomes" id="UP000250462"/>
    </source>
</evidence>
<comment type="function">
    <text evidence="12 13">Catalyzes the ATP-dependent phosphorylation of L-homoserine to L-homoserine phosphate.</text>
</comment>
<proteinExistence type="inferred from homology"/>
<name>A0A329QRV4_9ACTN</name>
<gene>
    <name evidence="13" type="primary">thrB</name>
    <name evidence="16" type="ORF">DPM12_10070</name>
</gene>
<dbReference type="AlphaFoldDB" id="A0A329QRV4"/>
<reference evidence="16 17" key="1">
    <citation type="submission" date="2018-06" db="EMBL/GenBank/DDBJ databases">
        <title>Phytoactinopolyspora halophila sp. nov., a novel halophilic actinomycete isolated from a saline soil in China.</title>
        <authorList>
            <person name="Tang S.-K."/>
        </authorList>
    </citation>
    <scope>NUCLEOTIDE SEQUENCE [LARGE SCALE GENOMIC DNA]</scope>
    <source>
        <strain evidence="16 17">YIM 96934</strain>
    </source>
</reference>
<feature type="domain" description="GHMP kinase N-terminal" evidence="14">
    <location>
        <begin position="74"/>
        <end position="150"/>
    </location>
</feature>
<keyword evidence="13" id="KW-0963">Cytoplasm</keyword>
<evidence type="ECO:0000256" key="1">
    <source>
        <dbReference type="ARBA" id="ARBA00005015"/>
    </source>
</evidence>
<dbReference type="UniPathway" id="UPA00050">
    <property type="reaction ID" value="UER00064"/>
</dbReference>
<keyword evidence="10 13" id="KW-0067">ATP-binding</keyword>
<keyword evidence="8 13" id="KW-0547">Nucleotide-binding</keyword>
<feature type="binding site" evidence="13">
    <location>
        <begin position="97"/>
        <end position="107"/>
    </location>
    <ligand>
        <name>ATP</name>
        <dbReference type="ChEBI" id="CHEBI:30616"/>
    </ligand>
</feature>
<dbReference type="Proteomes" id="UP000250462">
    <property type="component" value="Unassembled WGS sequence"/>
</dbReference>
<dbReference type="GO" id="GO:0009088">
    <property type="term" value="P:threonine biosynthetic process"/>
    <property type="evidence" value="ECO:0007669"/>
    <property type="project" value="UniProtKB-UniRule"/>
</dbReference>
<dbReference type="Gene3D" id="3.30.70.890">
    <property type="entry name" value="GHMP kinase, C-terminal domain"/>
    <property type="match status" value="1"/>
</dbReference>
<organism evidence="16 17">
    <name type="scientific">Phytoactinopolyspora halophila</name>
    <dbReference type="NCBI Taxonomy" id="1981511"/>
    <lineage>
        <taxon>Bacteria</taxon>
        <taxon>Bacillati</taxon>
        <taxon>Actinomycetota</taxon>
        <taxon>Actinomycetes</taxon>
        <taxon>Jiangellales</taxon>
        <taxon>Jiangellaceae</taxon>
        <taxon>Phytoactinopolyspora</taxon>
    </lineage>
</organism>
<evidence type="ECO:0000259" key="15">
    <source>
        <dbReference type="Pfam" id="PF08544"/>
    </source>
</evidence>
<evidence type="ECO:0000259" key="14">
    <source>
        <dbReference type="Pfam" id="PF00288"/>
    </source>
</evidence>
<comment type="similarity">
    <text evidence="2 13">Belongs to the GHMP kinase family. Homoserine kinase subfamily.</text>
</comment>
<dbReference type="PANTHER" id="PTHR20861:SF1">
    <property type="entry name" value="HOMOSERINE KINASE"/>
    <property type="match status" value="1"/>
</dbReference>
<dbReference type="EC" id="2.7.1.39" evidence="3 13"/>
<dbReference type="SUPFAM" id="SSF55060">
    <property type="entry name" value="GHMP Kinase, C-terminal domain"/>
    <property type="match status" value="1"/>
</dbReference>
<dbReference type="SUPFAM" id="SSF54211">
    <property type="entry name" value="Ribosomal protein S5 domain 2-like"/>
    <property type="match status" value="1"/>
</dbReference>
<evidence type="ECO:0000256" key="6">
    <source>
        <dbReference type="ARBA" id="ARBA00022679"/>
    </source>
</evidence>
<comment type="catalytic activity">
    <reaction evidence="11 13">
        <text>L-homoserine + ATP = O-phospho-L-homoserine + ADP + H(+)</text>
        <dbReference type="Rhea" id="RHEA:13985"/>
        <dbReference type="ChEBI" id="CHEBI:15378"/>
        <dbReference type="ChEBI" id="CHEBI:30616"/>
        <dbReference type="ChEBI" id="CHEBI:57476"/>
        <dbReference type="ChEBI" id="CHEBI:57590"/>
        <dbReference type="ChEBI" id="CHEBI:456216"/>
        <dbReference type="EC" id="2.7.1.39"/>
    </reaction>
</comment>
<accession>A0A329QRV4</accession>
<dbReference type="HAMAP" id="MF_00384">
    <property type="entry name" value="Homoser_kinase"/>
    <property type="match status" value="1"/>
</dbReference>
<evidence type="ECO:0000256" key="11">
    <source>
        <dbReference type="ARBA" id="ARBA00049375"/>
    </source>
</evidence>
<keyword evidence="9 13" id="KW-0418">Kinase</keyword>
<dbReference type="InterPro" id="IPR036554">
    <property type="entry name" value="GHMP_kinase_C_sf"/>
</dbReference>
<evidence type="ECO:0000256" key="10">
    <source>
        <dbReference type="ARBA" id="ARBA00022840"/>
    </source>
</evidence>
<dbReference type="PRINTS" id="PR00958">
    <property type="entry name" value="HOMSERKINASE"/>
</dbReference>
<evidence type="ECO:0000256" key="5">
    <source>
        <dbReference type="ARBA" id="ARBA00022605"/>
    </source>
</evidence>
<protein>
    <recommendedName>
        <fullName evidence="4 13">Homoserine kinase</fullName>
        <shortName evidence="13">HK</shortName>
        <shortName evidence="13">HSK</shortName>
        <ecNumber evidence="3 13">2.7.1.39</ecNumber>
    </recommendedName>
</protein>
<dbReference type="GO" id="GO:0004413">
    <property type="term" value="F:homoserine kinase activity"/>
    <property type="evidence" value="ECO:0007669"/>
    <property type="project" value="UniProtKB-UniRule"/>
</dbReference>
<feature type="domain" description="GHMP kinase C-terminal" evidence="15">
    <location>
        <begin position="226"/>
        <end position="275"/>
    </location>
</feature>
<dbReference type="InterPro" id="IPR014721">
    <property type="entry name" value="Ribsml_uS5_D2-typ_fold_subgr"/>
</dbReference>
<keyword evidence="5 13" id="KW-0028">Amino-acid biosynthesis</keyword>
<comment type="subcellular location">
    <subcellularLocation>
        <location evidence="13">Cytoplasm</location>
    </subcellularLocation>
</comment>
<dbReference type="EMBL" id="QMIG01000007">
    <property type="protein sequence ID" value="RAW14826.1"/>
    <property type="molecule type" value="Genomic_DNA"/>
</dbReference>
<dbReference type="NCBIfam" id="TIGR00191">
    <property type="entry name" value="thrB"/>
    <property type="match status" value="1"/>
</dbReference>
<evidence type="ECO:0000256" key="2">
    <source>
        <dbReference type="ARBA" id="ARBA00007370"/>
    </source>
</evidence>
<keyword evidence="7 13" id="KW-0791">Threonine biosynthesis</keyword>
<evidence type="ECO:0000256" key="12">
    <source>
        <dbReference type="ARBA" id="ARBA00049954"/>
    </source>
</evidence>
<evidence type="ECO:0000256" key="7">
    <source>
        <dbReference type="ARBA" id="ARBA00022697"/>
    </source>
</evidence>
<dbReference type="InterPro" id="IPR020568">
    <property type="entry name" value="Ribosomal_Su5_D2-typ_SF"/>
</dbReference>
<evidence type="ECO:0000256" key="9">
    <source>
        <dbReference type="ARBA" id="ARBA00022777"/>
    </source>
</evidence>
<dbReference type="GO" id="GO:0005524">
    <property type="term" value="F:ATP binding"/>
    <property type="evidence" value="ECO:0007669"/>
    <property type="project" value="UniProtKB-UniRule"/>
</dbReference>
<dbReference type="PROSITE" id="PS00627">
    <property type="entry name" value="GHMP_KINASES_ATP"/>
    <property type="match status" value="1"/>
</dbReference>
<dbReference type="PIRSF" id="PIRSF000676">
    <property type="entry name" value="Homoser_kin"/>
    <property type="match status" value="1"/>
</dbReference>
<dbReference type="Pfam" id="PF00288">
    <property type="entry name" value="GHMP_kinases_N"/>
    <property type="match status" value="1"/>
</dbReference>
<sequence>MTRAVRVRVPATAANIGPGFDALGLALGMYDVVDVAADTRTGAEPRSPLVRVSVAGNGADDVPRDENHLVARSVLSALAEFGKQPSMLDVHCHNVIPHGRGLGSSAAAIVAGVLAARELAGGEITDDAVLQLANRLEGHPDNVAPCLFGGLTIAWIDDAGMARATRRDVHPDVRPMVCVPSTSLATETARGLLPASVPHADAVHNAGRAALLVDALTDRPELLLDATEDRLHQAYREPAMPETLALVRTMRRHGLAAVVSGAGPSVLVLARDEDEGRVRELGAGWHVSTLTVEHAGATIETRADDMLGSRPADTS</sequence>
<comment type="pathway">
    <text evidence="1 13">Amino-acid biosynthesis; L-threonine biosynthesis; L-threonine from L-aspartate: step 4/5.</text>
</comment>
<dbReference type="RefSeq" id="WP_112258186.1">
    <property type="nucleotide sequence ID" value="NZ_QMIG01000007.1"/>
</dbReference>
<dbReference type="InterPro" id="IPR013750">
    <property type="entry name" value="GHMP_kinase_C_dom"/>
</dbReference>
<dbReference type="PANTHER" id="PTHR20861">
    <property type="entry name" value="HOMOSERINE/4-DIPHOSPHOCYTIDYL-2-C-METHYL-D-ERYTHRITOL KINASE"/>
    <property type="match status" value="1"/>
</dbReference>
<evidence type="ECO:0000256" key="4">
    <source>
        <dbReference type="ARBA" id="ARBA00017858"/>
    </source>
</evidence>
<evidence type="ECO:0000256" key="13">
    <source>
        <dbReference type="HAMAP-Rule" id="MF_00384"/>
    </source>
</evidence>
<dbReference type="Gene3D" id="3.30.230.10">
    <property type="match status" value="1"/>
</dbReference>
<dbReference type="GO" id="GO:0005737">
    <property type="term" value="C:cytoplasm"/>
    <property type="evidence" value="ECO:0007669"/>
    <property type="project" value="UniProtKB-SubCell"/>
</dbReference>
<dbReference type="InterPro" id="IPR000870">
    <property type="entry name" value="Homoserine_kinase"/>
</dbReference>
<comment type="caution">
    <text evidence="16">The sequence shown here is derived from an EMBL/GenBank/DDBJ whole genome shotgun (WGS) entry which is preliminary data.</text>
</comment>
<dbReference type="OrthoDB" id="9769912at2"/>
<keyword evidence="6 13" id="KW-0808">Transferase</keyword>
<evidence type="ECO:0000256" key="3">
    <source>
        <dbReference type="ARBA" id="ARBA00012078"/>
    </source>
</evidence>
<evidence type="ECO:0000313" key="16">
    <source>
        <dbReference type="EMBL" id="RAW14826.1"/>
    </source>
</evidence>